<dbReference type="InterPro" id="IPR003477">
    <property type="entry name" value="PemK-like"/>
</dbReference>
<organism evidence="1 2">
    <name type="scientific">Shimia litoralis</name>
    <dbReference type="NCBI Taxonomy" id="420403"/>
    <lineage>
        <taxon>Bacteria</taxon>
        <taxon>Pseudomonadati</taxon>
        <taxon>Pseudomonadota</taxon>
        <taxon>Alphaproteobacteria</taxon>
        <taxon>Rhodobacterales</taxon>
        <taxon>Roseobacteraceae</taxon>
    </lineage>
</organism>
<dbReference type="SUPFAM" id="SSF50118">
    <property type="entry name" value="Cell growth inhibitor/plasmid maintenance toxic component"/>
    <property type="match status" value="1"/>
</dbReference>
<accession>A0A4V6F0I6</accession>
<sequence length="213" mass="24257">MTRKRSQTLGCKIRRYGSGGRCFHPQHQRSLLMLDTYHPNPKRSEDWRDHLSWGDIVSFRFPILDPPLTDKTPKKRPCLIIDRDPKDGIPMVTIAYGTSQDTRKTRGYDLAVTSQTGILAAGLHKPTRFLCCRHVHVPLSHSGFVWLAKTKSPVMGSLQGEDLELMSRIRARLQTQADSAAGLRKRRRFYGRRPIQTRSFTFITPHAASAPHS</sequence>
<protein>
    <submittedName>
        <fullName evidence="1">Type II toxin-antitoxin system PemK/MazF family toxin</fullName>
    </submittedName>
</protein>
<dbReference type="EMBL" id="SULI01000043">
    <property type="protein sequence ID" value="TKZ15471.1"/>
    <property type="molecule type" value="Genomic_DNA"/>
</dbReference>
<evidence type="ECO:0000313" key="2">
    <source>
        <dbReference type="Proteomes" id="UP000306575"/>
    </source>
</evidence>
<dbReference type="GO" id="GO:0003677">
    <property type="term" value="F:DNA binding"/>
    <property type="evidence" value="ECO:0007669"/>
    <property type="project" value="InterPro"/>
</dbReference>
<dbReference type="AlphaFoldDB" id="A0A4V6F0I6"/>
<reference evidence="1 2" key="1">
    <citation type="submission" date="2019-04" db="EMBL/GenBank/DDBJ databases">
        <title>Genome sequence of Pelagicola litoralis CL-ES2.</title>
        <authorList>
            <person name="Cao J."/>
        </authorList>
    </citation>
    <scope>NUCLEOTIDE SEQUENCE [LARGE SCALE GENOMIC DNA]</scope>
    <source>
        <strain evidence="1 2">CL-ES2</strain>
    </source>
</reference>
<evidence type="ECO:0000313" key="1">
    <source>
        <dbReference type="EMBL" id="TKZ15471.1"/>
    </source>
</evidence>
<dbReference type="OrthoDB" id="8442627at2"/>
<dbReference type="Pfam" id="PF02452">
    <property type="entry name" value="PemK_toxin"/>
    <property type="match status" value="1"/>
</dbReference>
<proteinExistence type="predicted"/>
<name>A0A4V6F0I6_9RHOB</name>
<keyword evidence="2" id="KW-1185">Reference proteome</keyword>
<gene>
    <name evidence="1" type="ORF">FAP39_17055</name>
</gene>
<dbReference type="Proteomes" id="UP000306575">
    <property type="component" value="Unassembled WGS sequence"/>
</dbReference>
<comment type="caution">
    <text evidence="1">The sequence shown here is derived from an EMBL/GenBank/DDBJ whole genome shotgun (WGS) entry which is preliminary data.</text>
</comment>